<dbReference type="GO" id="GO:0004519">
    <property type="term" value="F:endonuclease activity"/>
    <property type="evidence" value="ECO:0007669"/>
    <property type="project" value="UniProtKB-KW"/>
</dbReference>
<dbReference type="OrthoDB" id="1931077at2759"/>
<keyword evidence="6" id="KW-0695">RNA-directed DNA polymerase</keyword>
<reference evidence="8 9" key="1">
    <citation type="submission" date="2019-12" db="EMBL/GenBank/DDBJ databases">
        <authorList>
            <person name="Alioto T."/>
            <person name="Alioto T."/>
            <person name="Gomez Garrido J."/>
        </authorList>
    </citation>
    <scope>NUCLEOTIDE SEQUENCE [LARGE SCALE GENOMIC DNA]</scope>
</reference>
<dbReference type="CDD" id="cd09274">
    <property type="entry name" value="RNase_HI_RT_Ty3"/>
    <property type="match status" value="1"/>
</dbReference>
<dbReference type="Gramene" id="OE9A113105T1">
    <property type="protein sequence ID" value="OE9A113105C1"/>
    <property type="gene ID" value="OE9A113105"/>
</dbReference>
<evidence type="ECO:0000259" key="7">
    <source>
        <dbReference type="Pfam" id="PF17917"/>
    </source>
</evidence>
<evidence type="ECO:0000256" key="6">
    <source>
        <dbReference type="ARBA" id="ARBA00022918"/>
    </source>
</evidence>
<evidence type="ECO:0000313" key="8">
    <source>
        <dbReference type="EMBL" id="CAA2982798.1"/>
    </source>
</evidence>
<dbReference type="PANTHER" id="PTHR34072:SF55">
    <property type="entry name" value="DNA_RNA POLYMERASES SUPERFAMILY PROTEIN"/>
    <property type="match status" value="1"/>
</dbReference>
<dbReference type="PANTHER" id="PTHR34072">
    <property type="entry name" value="ENZYMATIC POLYPROTEIN-RELATED"/>
    <property type="match status" value="1"/>
</dbReference>
<evidence type="ECO:0000256" key="5">
    <source>
        <dbReference type="ARBA" id="ARBA00022801"/>
    </source>
</evidence>
<comment type="caution">
    <text evidence="8">The sequence shown here is derived from an EMBL/GenBank/DDBJ whole genome shotgun (WGS) entry which is preliminary data.</text>
</comment>
<sequence>MQNHHAIAYYSHVLPSNARKKLVYERELMAIVFDVQKWWHYLLGRHFVVRTDQRSLKFLLEQRMVSEEHKKWLTKLLGYSFDIQYQLGVQNKAADALSRVEPTLGNLMISTPRSLHLEELKQAIATDDV</sequence>
<keyword evidence="2" id="KW-0548">Nucleotidyltransferase</keyword>
<dbReference type="GO" id="GO:0003964">
    <property type="term" value="F:RNA-directed DNA polymerase activity"/>
    <property type="evidence" value="ECO:0007669"/>
    <property type="project" value="UniProtKB-KW"/>
</dbReference>
<evidence type="ECO:0000313" key="9">
    <source>
        <dbReference type="Proteomes" id="UP000594638"/>
    </source>
</evidence>
<organism evidence="8 9">
    <name type="scientific">Olea europaea subsp. europaea</name>
    <dbReference type="NCBI Taxonomy" id="158383"/>
    <lineage>
        <taxon>Eukaryota</taxon>
        <taxon>Viridiplantae</taxon>
        <taxon>Streptophyta</taxon>
        <taxon>Embryophyta</taxon>
        <taxon>Tracheophyta</taxon>
        <taxon>Spermatophyta</taxon>
        <taxon>Magnoliopsida</taxon>
        <taxon>eudicotyledons</taxon>
        <taxon>Gunneridae</taxon>
        <taxon>Pentapetalae</taxon>
        <taxon>asterids</taxon>
        <taxon>lamiids</taxon>
        <taxon>Lamiales</taxon>
        <taxon>Oleaceae</taxon>
        <taxon>Oleeae</taxon>
        <taxon>Olea</taxon>
    </lineage>
</organism>
<accession>A0A8S0RTY5</accession>
<keyword evidence="5" id="KW-0378">Hydrolase</keyword>
<dbReference type="AlphaFoldDB" id="A0A8S0RTY5"/>
<evidence type="ECO:0000256" key="3">
    <source>
        <dbReference type="ARBA" id="ARBA00022722"/>
    </source>
</evidence>
<evidence type="ECO:0000256" key="2">
    <source>
        <dbReference type="ARBA" id="ARBA00022695"/>
    </source>
</evidence>
<keyword evidence="1" id="KW-0808">Transferase</keyword>
<keyword evidence="3" id="KW-0540">Nuclease</keyword>
<keyword evidence="4" id="KW-0255">Endonuclease</keyword>
<protein>
    <recommendedName>
        <fullName evidence="7">Reverse transcriptase RNase H-like domain-containing protein</fullName>
    </recommendedName>
</protein>
<dbReference type="InterPro" id="IPR043502">
    <property type="entry name" value="DNA/RNA_pol_sf"/>
</dbReference>
<dbReference type="GO" id="GO:0016787">
    <property type="term" value="F:hydrolase activity"/>
    <property type="evidence" value="ECO:0007669"/>
    <property type="project" value="UniProtKB-KW"/>
</dbReference>
<evidence type="ECO:0000256" key="4">
    <source>
        <dbReference type="ARBA" id="ARBA00022759"/>
    </source>
</evidence>
<dbReference type="Pfam" id="PF17917">
    <property type="entry name" value="RT_RNaseH"/>
    <property type="match status" value="1"/>
</dbReference>
<dbReference type="Proteomes" id="UP000594638">
    <property type="component" value="Unassembled WGS sequence"/>
</dbReference>
<dbReference type="SUPFAM" id="SSF56672">
    <property type="entry name" value="DNA/RNA polymerases"/>
    <property type="match status" value="1"/>
</dbReference>
<dbReference type="EMBL" id="CACTIH010003706">
    <property type="protein sequence ID" value="CAA2982798.1"/>
    <property type="molecule type" value="Genomic_DNA"/>
</dbReference>
<evidence type="ECO:0000256" key="1">
    <source>
        <dbReference type="ARBA" id="ARBA00022679"/>
    </source>
</evidence>
<proteinExistence type="predicted"/>
<keyword evidence="9" id="KW-1185">Reference proteome</keyword>
<dbReference type="InterPro" id="IPR041373">
    <property type="entry name" value="RT_RNaseH"/>
</dbReference>
<gene>
    <name evidence="8" type="ORF">OLEA9_A113105</name>
</gene>
<feature type="domain" description="Reverse transcriptase RNase H-like" evidence="7">
    <location>
        <begin position="3"/>
        <end position="79"/>
    </location>
</feature>
<name>A0A8S0RTY5_OLEEU</name>